<evidence type="ECO:0008006" key="11">
    <source>
        <dbReference type="Google" id="ProtNLM"/>
    </source>
</evidence>
<reference evidence="9 10" key="1">
    <citation type="submission" date="2020-08" db="EMBL/GenBank/DDBJ databases">
        <title>Plant Genome Project.</title>
        <authorList>
            <person name="Zhang R.-G."/>
        </authorList>
    </citation>
    <scope>NUCLEOTIDE SEQUENCE [LARGE SCALE GENOMIC DNA]</scope>
    <source>
        <tissue evidence="9">Rhizome</tissue>
    </source>
</reference>
<feature type="transmembrane region" description="Helical" evidence="8">
    <location>
        <begin position="142"/>
        <end position="160"/>
    </location>
</feature>
<evidence type="ECO:0000256" key="2">
    <source>
        <dbReference type="ARBA" id="ARBA00004687"/>
    </source>
</evidence>
<dbReference type="AlphaFoldDB" id="A0A8J5GUY9"/>
<evidence type="ECO:0000256" key="1">
    <source>
        <dbReference type="ARBA" id="ARBA00004141"/>
    </source>
</evidence>
<organism evidence="9 10">
    <name type="scientific">Zingiber officinale</name>
    <name type="common">Ginger</name>
    <name type="synonym">Amomum zingiber</name>
    <dbReference type="NCBI Taxonomy" id="94328"/>
    <lineage>
        <taxon>Eukaryota</taxon>
        <taxon>Viridiplantae</taxon>
        <taxon>Streptophyta</taxon>
        <taxon>Embryophyta</taxon>
        <taxon>Tracheophyta</taxon>
        <taxon>Spermatophyta</taxon>
        <taxon>Magnoliopsida</taxon>
        <taxon>Liliopsida</taxon>
        <taxon>Zingiberales</taxon>
        <taxon>Zingiberaceae</taxon>
        <taxon>Zingiber</taxon>
    </lineage>
</organism>
<feature type="transmembrane region" description="Helical" evidence="8">
    <location>
        <begin position="113"/>
        <end position="130"/>
    </location>
</feature>
<accession>A0A8J5GUY9</accession>
<evidence type="ECO:0000256" key="7">
    <source>
        <dbReference type="ARBA" id="ARBA00023136"/>
    </source>
</evidence>
<dbReference type="GO" id="GO:0000506">
    <property type="term" value="C:glycosylphosphatidylinositol-N-acetylglucosaminyltransferase (GPI-GnT) complex"/>
    <property type="evidence" value="ECO:0007669"/>
    <property type="project" value="TreeGrafter"/>
</dbReference>
<evidence type="ECO:0000256" key="3">
    <source>
        <dbReference type="ARBA" id="ARBA00008321"/>
    </source>
</evidence>
<evidence type="ECO:0000313" key="9">
    <source>
        <dbReference type="EMBL" id="KAG6514495.1"/>
    </source>
</evidence>
<evidence type="ECO:0000256" key="8">
    <source>
        <dbReference type="SAM" id="Phobius"/>
    </source>
</evidence>
<comment type="similarity">
    <text evidence="3">Belongs to the PIGC family.</text>
</comment>
<evidence type="ECO:0000256" key="4">
    <source>
        <dbReference type="ARBA" id="ARBA00022502"/>
    </source>
</evidence>
<sequence>MDPCVFATVGLLFNPFSHALCSFDIDVLVIIEFDLWFSCFGLWPGSVWAHTLSLLIDEDIALLALGFSVLLLTARQLSIQLLSHYLLNISFFISGLYVLAPICYTLTKSISSDSIVALTVSLLIILFWFHDKTYWCSKNPNLASNISLNASIVASVLVASRLPSRLHVFTIMLFSLQVFLFAPLITFCIKKYSNKLRHSPVPHRLQPDEHTKEKYYEKKLSEHIFHEEA</sequence>
<protein>
    <recommendedName>
        <fullName evidence="11">Phosphatidylinositol N-acetylglucosaminyltransferase subunit C</fullName>
    </recommendedName>
</protein>
<dbReference type="Proteomes" id="UP000734854">
    <property type="component" value="Unassembled WGS sequence"/>
</dbReference>
<comment type="subcellular location">
    <subcellularLocation>
        <location evidence="1">Membrane</location>
        <topology evidence="1">Multi-pass membrane protein</topology>
    </subcellularLocation>
</comment>
<feature type="transmembrane region" description="Helical" evidence="8">
    <location>
        <begin position="46"/>
        <end position="73"/>
    </location>
</feature>
<keyword evidence="7 8" id="KW-0472">Membrane</keyword>
<dbReference type="InterPro" id="IPR009450">
    <property type="entry name" value="Plno_GlcNAc_GPI2"/>
</dbReference>
<keyword evidence="10" id="KW-1185">Reference proteome</keyword>
<dbReference type="EMBL" id="JACMSC010000007">
    <property type="protein sequence ID" value="KAG6514495.1"/>
    <property type="molecule type" value="Genomic_DNA"/>
</dbReference>
<feature type="transmembrane region" description="Helical" evidence="8">
    <location>
        <begin position="85"/>
        <end position="107"/>
    </location>
</feature>
<comment type="pathway">
    <text evidence="2">Glycolipid biosynthesis; glycosylphosphatidylinositol-anchor biosynthesis.</text>
</comment>
<evidence type="ECO:0000256" key="6">
    <source>
        <dbReference type="ARBA" id="ARBA00022989"/>
    </source>
</evidence>
<evidence type="ECO:0000256" key="5">
    <source>
        <dbReference type="ARBA" id="ARBA00022692"/>
    </source>
</evidence>
<keyword evidence="4" id="KW-0337">GPI-anchor biosynthesis</keyword>
<comment type="caution">
    <text evidence="9">The sequence shown here is derived from an EMBL/GenBank/DDBJ whole genome shotgun (WGS) entry which is preliminary data.</text>
</comment>
<name>A0A8J5GUY9_ZINOF</name>
<keyword evidence="5 8" id="KW-0812">Transmembrane</keyword>
<evidence type="ECO:0000313" key="10">
    <source>
        <dbReference type="Proteomes" id="UP000734854"/>
    </source>
</evidence>
<dbReference type="PANTHER" id="PTHR12982:SF0">
    <property type="entry name" value="PHOSPHATIDYLINOSITOL N-ACETYLGLUCOSAMINYLTRANSFERASE SUBUNIT C"/>
    <property type="match status" value="1"/>
</dbReference>
<dbReference type="UniPathway" id="UPA00196"/>
<dbReference type="Pfam" id="PF06432">
    <property type="entry name" value="GPI2"/>
    <property type="match status" value="1"/>
</dbReference>
<keyword evidence="6 8" id="KW-1133">Transmembrane helix</keyword>
<proteinExistence type="inferred from homology"/>
<dbReference type="GO" id="GO:0006506">
    <property type="term" value="P:GPI anchor biosynthetic process"/>
    <property type="evidence" value="ECO:0007669"/>
    <property type="project" value="UniProtKB-UniPathway"/>
</dbReference>
<dbReference type="PANTHER" id="PTHR12982">
    <property type="entry name" value="PHOSPHATIDYLINOSITOL GLYCAN, CLASS C"/>
    <property type="match status" value="1"/>
</dbReference>
<feature type="transmembrane region" description="Helical" evidence="8">
    <location>
        <begin position="166"/>
        <end position="189"/>
    </location>
</feature>
<gene>
    <name evidence="9" type="ORF">ZIOFF_024855</name>
</gene>